<proteinExistence type="predicted"/>
<organism evidence="2 3">
    <name type="scientific">Intrasporangium calvum (strain ATCC 23552 / DSM 43043 / JCM 3097 / NBRC 12989 / NCIMB 10167 / NRRL B-3866 / 7 KIP)</name>
    <dbReference type="NCBI Taxonomy" id="710696"/>
    <lineage>
        <taxon>Bacteria</taxon>
        <taxon>Bacillati</taxon>
        <taxon>Actinomycetota</taxon>
        <taxon>Actinomycetes</taxon>
        <taxon>Micrococcales</taxon>
        <taxon>Intrasporangiaceae</taxon>
        <taxon>Intrasporangium</taxon>
    </lineage>
</organism>
<dbReference type="Proteomes" id="UP000008914">
    <property type="component" value="Chromosome"/>
</dbReference>
<dbReference type="RefSeq" id="WP_013493534.1">
    <property type="nucleotide sequence ID" value="NC_014830.1"/>
</dbReference>
<gene>
    <name evidence="2" type="ordered locus">Intca_2719</name>
</gene>
<sequence length="204" mass="21339">MSRPAERARGALLAVAAGLVVAAAGCSDATPSTSGEAASTAVAPARGAPVPIVSLPTALPPVALSEARVRGQDYAYSVPRDWTEVDLEADPQPDSTIAPRDEALPYYIAVDRVFGVGARSLDEVVAQLEDGFSGEGKLGALPRRQVAGFASAGVIVDVPPRTRHVYAISIYAERAFPIRVTYDPAHEQEALAAFAAVLDSWTWG</sequence>
<dbReference type="PROSITE" id="PS51257">
    <property type="entry name" value="PROKAR_LIPOPROTEIN"/>
    <property type="match status" value="1"/>
</dbReference>
<dbReference type="STRING" id="710696.Intca_2719"/>
<protein>
    <recommendedName>
        <fullName evidence="4">Lipoprotein LpqN</fullName>
    </recommendedName>
</protein>
<reference evidence="2 3" key="1">
    <citation type="journal article" date="2010" name="Stand. Genomic Sci.">
        <title>Complete genome sequence of Intrasporangium calvum type strain (7 KIP).</title>
        <authorList>
            <person name="Del Rio T.G."/>
            <person name="Chertkov O."/>
            <person name="Yasawong M."/>
            <person name="Lucas S."/>
            <person name="Deshpande S."/>
            <person name="Cheng J.F."/>
            <person name="Detter C."/>
            <person name="Tapia R."/>
            <person name="Han C."/>
            <person name="Goodwin L."/>
            <person name="Pitluck S."/>
            <person name="Liolios K."/>
            <person name="Ivanova N."/>
            <person name="Mavromatis K."/>
            <person name="Pati A."/>
            <person name="Chen A."/>
            <person name="Palaniappan K."/>
            <person name="Land M."/>
            <person name="Hauser L."/>
            <person name="Chang Y.J."/>
            <person name="Jeffries C.D."/>
            <person name="Rohde M."/>
            <person name="Pukall R."/>
            <person name="Sikorski J."/>
            <person name="Goker M."/>
            <person name="Woyke T."/>
            <person name="Bristow J."/>
            <person name="Eisen J.A."/>
            <person name="Markowitz V."/>
            <person name="Hugenholtz P."/>
            <person name="Kyrpides N.C."/>
            <person name="Klenk H.P."/>
            <person name="Lapidus A."/>
        </authorList>
    </citation>
    <scope>NUCLEOTIDE SEQUENCE [LARGE SCALE GENOMIC DNA]</scope>
    <source>
        <strain evidence="3">ATCC 23552 / DSM 43043 / JCM 3097 / NBRC 12989 / 7 KIP</strain>
    </source>
</reference>
<keyword evidence="3" id="KW-1185">Reference proteome</keyword>
<dbReference type="KEGG" id="ica:Intca_2719"/>
<evidence type="ECO:0008006" key="4">
    <source>
        <dbReference type="Google" id="ProtNLM"/>
    </source>
</evidence>
<dbReference type="OrthoDB" id="4862290at2"/>
<accession>E6S945</accession>
<evidence type="ECO:0000313" key="3">
    <source>
        <dbReference type="Proteomes" id="UP000008914"/>
    </source>
</evidence>
<feature type="signal peptide" evidence="1">
    <location>
        <begin position="1"/>
        <end position="22"/>
    </location>
</feature>
<evidence type="ECO:0000313" key="2">
    <source>
        <dbReference type="EMBL" id="ADU49220.1"/>
    </source>
</evidence>
<name>E6S945_INTC7</name>
<dbReference type="AlphaFoldDB" id="E6S945"/>
<dbReference type="EMBL" id="CP002343">
    <property type="protein sequence ID" value="ADU49220.1"/>
    <property type="molecule type" value="Genomic_DNA"/>
</dbReference>
<evidence type="ECO:0000256" key="1">
    <source>
        <dbReference type="SAM" id="SignalP"/>
    </source>
</evidence>
<dbReference type="eggNOG" id="ENOG5031R2E">
    <property type="taxonomic scope" value="Bacteria"/>
</dbReference>
<feature type="chain" id="PRO_5039602533" description="Lipoprotein LpqN" evidence="1">
    <location>
        <begin position="23"/>
        <end position="204"/>
    </location>
</feature>
<dbReference type="HOGENOM" id="CLU_1341750_0_0_11"/>
<keyword evidence="1" id="KW-0732">Signal</keyword>